<dbReference type="RefSeq" id="WP_379021950.1">
    <property type="nucleotide sequence ID" value="NZ_JBHRTA010000030.1"/>
</dbReference>
<dbReference type="InterPro" id="IPR028028">
    <property type="entry name" value="DUF4450"/>
</dbReference>
<keyword evidence="2" id="KW-1185">Reference proteome</keyword>
<dbReference type="CDD" id="cd11747">
    <property type="entry name" value="GH94N_like_1"/>
    <property type="match status" value="1"/>
</dbReference>
<sequence>MGGNLQLGLVSGTQSKWLIHADAIEARYRPGMMLYRIEDAMLGDAVLDLQVLALADAEGLVLKAAVTGSVPDGAQLVSVFGGASGKKFSRAGDIGADPESGFYLHPEYCVGNTYQLQGPRFVLDYTQGRDGQRQLTGSFPEGGVLRLGDAHALASPHTLLASSASAAPVVYAALDAAPGVSRYWMVRTGGLQEKPDMDAAEACRRAEAARAALAGTVKLHTPDPFVNTLGGALAVAADAIWEDPTFLHGAVAWRMRLNAWRGAYAGDLLGWSDRARRHFESYARSQVLTPESAPVVMDTALHLARHLEEMGTAMFSSGYISRNPNDNTRPHHYDMNLVFFDQLLNHFDWTGDTAFVREMWPYIKRHLAWEKRNFDSDGDGLYDAYCAIWASDGLQYAGGGVTHTSAYNYRANRVAARLAQLVGNDPAPYDKEAQKIIGAMNTRLWLADKGWYAEYEDLLGNRLLHKQPGVWTIYHALDAGTADPFMAYQSLRYIDTQIPHIPVRARGLEDTTLYTLSTTNWQPYTWSVNNVALAEVLNTALAYWQGGRPQEAFRLWRSSLIESMYLGASPGNFQQLSYHDARRGELYRDFADPIGVAARTVVEGLFGIRPRALDGVLHVGPGLPTEWTFASFETPDVRFDYQRKDSSEHYLLTPRFQTAMRLVMRLPVRAAGIRSVTINGVAVPWRADDNAVGTPAIVLEAPAAPAYDIVVEWDTAPIERLDIAGTCVAGTDLTLETRRAAFMDYRDPQGSLTAAVRQPHRLTATVGPEAGHGTFFVQLRQGAFTWWQPVDVELVSRVQVSADIERGEQATGLTLHNRGAAMRVRLLLNGQPPGGQHAIALPGNGTTHVALPATQLVLGTNRIAVLDEHDSLLVQADIPHWDAEPAAQKNYDMVPMDSWMNARVDEIFEQRYLSPRPVSPTLQLPWQGIGNWCYPLTEAHIDDSGLRSRAGTGNTIKLPGGIPMRTTSKTEAPNVLFVSMWDNYPDEASIPLAGHASHAYLLMAGSTNPMQSHVTNGEVVITYTDGTTERLELRNPDNWWPIEQDYYLDSPAFRTGKPHPYRIHLKTGEIHRESPRYTEIKGFTQRAIDGGAATLLDVPLDKSKFLKSLQLRAVANDVVIGLMGATLCRD</sequence>
<dbReference type="InterPro" id="IPR008928">
    <property type="entry name" value="6-hairpin_glycosidase_sf"/>
</dbReference>
<dbReference type="EMBL" id="JBHRTA010000030">
    <property type="protein sequence ID" value="MFC3197857.1"/>
    <property type="molecule type" value="Genomic_DNA"/>
</dbReference>
<reference evidence="2" key="1">
    <citation type="journal article" date="2019" name="Int. J. Syst. Evol. Microbiol.">
        <title>The Global Catalogue of Microorganisms (GCM) 10K type strain sequencing project: providing services to taxonomists for standard genome sequencing and annotation.</title>
        <authorList>
            <consortium name="The Broad Institute Genomics Platform"/>
            <consortium name="The Broad Institute Genome Sequencing Center for Infectious Disease"/>
            <person name="Wu L."/>
            <person name="Ma J."/>
        </authorList>
    </citation>
    <scope>NUCLEOTIDE SEQUENCE [LARGE SCALE GENOMIC DNA]</scope>
    <source>
        <strain evidence="2">KCTC 52416</strain>
    </source>
</reference>
<name>A0ABV7JL70_9SPHI</name>
<dbReference type="Pfam" id="PF14614">
    <property type="entry name" value="DUF4450"/>
    <property type="match status" value="1"/>
</dbReference>
<accession>A0ABV7JL70</accession>
<evidence type="ECO:0000313" key="1">
    <source>
        <dbReference type="EMBL" id="MFC3197857.1"/>
    </source>
</evidence>
<dbReference type="SUPFAM" id="SSF48208">
    <property type="entry name" value="Six-hairpin glycosidases"/>
    <property type="match status" value="1"/>
</dbReference>
<organism evidence="1 2">
    <name type="scientific">Parapedobacter deserti</name>
    <dbReference type="NCBI Taxonomy" id="1912957"/>
    <lineage>
        <taxon>Bacteria</taxon>
        <taxon>Pseudomonadati</taxon>
        <taxon>Bacteroidota</taxon>
        <taxon>Sphingobacteriia</taxon>
        <taxon>Sphingobacteriales</taxon>
        <taxon>Sphingobacteriaceae</taxon>
        <taxon>Parapedobacter</taxon>
    </lineage>
</organism>
<protein>
    <submittedName>
        <fullName evidence="1">DUF4450 domain-containing protein</fullName>
    </submittedName>
</protein>
<gene>
    <name evidence="1" type="ORF">ACFOET_09555</name>
</gene>
<proteinExistence type="predicted"/>
<dbReference type="Proteomes" id="UP001595526">
    <property type="component" value="Unassembled WGS sequence"/>
</dbReference>
<comment type="caution">
    <text evidence="1">The sequence shown here is derived from an EMBL/GenBank/DDBJ whole genome shotgun (WGS) entry which is preliminary data.</text>
</comment>
<dbReference type="InterPro" id="IPR012341">
    <property type="entry name" value="6hp_glycosidase-like_sf"/>
</dbReference>
<evidence type="ECO:0000313" key="2">
    <source>
        <dbReference type="Proteomes" id="UP001595526"/>
    </source>
</evidence>
<dbReference type="Gene3D" id="1.50.10.10">
    <property type="match status" value="1"/>
</dbReference>